<keyword evidence="4" id="KW-0804">Transcription</keyword>
<organism evidence="6 7">
    <name type="scientific">Microbacterium schleiferi</name>
    <dbReference type="NCBI Taxonomy" id="69362"/>
    <lineage>
        <taxon>Bacteria</taxon>
        <taxon>Bacillati</taxon>
        <taxon>Actinomycetota</taxon>
        <taxon>Actinomycetes</taxon>
        <taxon>Micrococcales</taxon>
        <taxon>Microbacteriaceae</taxon>
        <taxon>Microbacterium</taxon>
    </lineage>
</organism>
<evidence type="ECO:0000256" key="1">
    <source>
        <dbReference type="ARBA" id="ARBA00010466"/>
    </source>
</evidence>
<dbReference type="GO" id="GO:0003677">
    <property type="term" value="F:DNA binding"/>
    <property type="evidence" value="ECO:0007669"/>
    <property type="project" value="UniProtKB-KW"/>
</dbReference>
<dbReference type="InterPro" id="IPR007324">
    <property type="entry name" value="Sugar-bd_dom_put"/>
</dbReference>
<dbReference type="InterPro" id="IPR036388">
    <property type="entry name" value="WH-like_DNA-bd_sf"/>
</dbReference>
<dbReference type="InterPro" id="IPR013324">
    <property type="entry name" value="RNA_pol_sigma_r3/r4-like"/>
</dbReference>
<dbReference type="Gene3D" id="3.40.50.1360">
    <property type="match status" value="1"/>
</dbReference>
<evidence type="ECO:0000256" key="2">
    <source>
        <dbReference type="ARBA" id="ARBA00023015"/>
    </source>
</evidence>
<keyword evidence="2" id="KW-0805">Transcription regulation</keyword>
<dbReference type="GO" id="GO:0030246">
    <property type="term" value="F:carbohydrate binding"/>
    <property type="evidence" value="ECO:0007669"/>
    <property type="project" value="InterPro"/>
</dbReference>
<dbReference type="Gene3D" id="1.10.10.10">
    <property type="entry name" value="Winged helix-like DNA-binding domain superfamily/Winged helix DNA-binding domain"/>
    <property type="match status" value="1"/>
</dbReference>
<dbReference type="EMBL" id="CP064760">
    <property type="protein sequence ID" value="QPE05594.1"/>
    <property type="molecule type" value="Genomic_DNA"/>
</dbReference>
<dbReference type="PANTHER" id="PTHR34294">
    <property type="entry name" value="TRANSCRIPTIONAL REGULATOR-RELATED"/>
    <property type="match status" value="1"/>
</dbReference>
<evidence type="ECO:0000256" key="3">
    <source>
        <dbReference type="ARBA" id="ARBA00023125"/>
    </source>
</evidence>
<feature type="domain" description="Sugar-binding" evidence="5">
    <location>
        <begin position="64"/>
        <end position="310"/>
    </location>
</feature>
<dbReference type="PANTHER" id="PTHR34294:SF1">
    <property type="entry name" value="TRANSCRIPTIONAL REGULATOR LSRR"/>
    <property type="match status" value="1"/>
</dbReference>
<dbReference type="AlphaFoldDB" id="A0A7S8MYH5"/>
<name>A0A7S8MYH5_9MICO</name>
<evidence type="ECO:0000313" key="7">
    <source>
        <dbReference type="Proteomes" id="UP000594480"/>
    </source>
</evidence>
<dbReference type="SUPFAM" id="SSF100950">
    <property type="entry name" value="NagB/RpiA/CoA transferase-like"/>
    <property type="match status" value="1"/>
</dbReference>
<dbReference type="Pfam" id="PF04198">
    <property type="entry name" value="Sugar-bind"/>
    <property type="match status" value="1"/>
</dbReference>
<proteinExistence type="inferred from homology"/>
<keyword evidence="7" id="KW-1185">Reference proteome</keyword>
<dbReference type="KEGG" id="msf:IT882_06220"/>
<accession>A0A7S8MYH5</accession>
<keyword evidence="3" id="KW-0238">DNA-binding</keyword>
<dbReference type="Proteomes" id="UP000594480">
    <property type="component" value="Chromosome"/>
</dbReference>
<evidence type="ECO:0000313" key="6">
    <source>
        <dbReference type="EMBL" id="QPE05594.1"/>
    </source>
</evidence>
<sequence>MAGETTRELHRVAHLYYVQQMTMEAIARDLSTSRSTVSRLIERARQLGIVTIQVHTPSDLDPQIHRALAQRFGVAMHVVPIPRGLNDIDTHDRVCAAAASLLPRFFSSGQNLGLAWGSTTNTISQHLGSHPLVRAQVVQLSGAGSATGVDFANDIMHRFGTAFSADLQHFPVPAFFDNPEAKKIMWRERSVSRILALHTQLDVALFGIGSPRAEVPSKVYRQDYLDKSDYDGLVQSGVVGDIATVFFRADGSTNDIPLNARSTGPSFDVLRRTPRRICVLSGKSKLLALRGALAAGLISDLIIDEVSAEWLTRSLG</sequence>
<dbReference type="InterPro" id="IPR037171">
    <property type="entry name" value="NagB/RpiA_transferase-like"/>
</dbReference>
<dbReference type="SUPFAM" id="SSF88659">
    <property type="entry name" value="Sigma3 and sigma4 domains of RNA polymerase sigma factors"/>
    <property type="match status" value="1"/>
</dbReference>
<dbReference type="InterPro" id="IPR051054">
    <property type="entry name" value="SorC_transcr_regulators"/>
</dbReference>
<dbReference type="RefSeq" id="WP_195693609.1">
    <property type="nucleotide sequence ID" value="NZ_CP064760.1"/>
</dbReference>
<evidence type="ECO:0000259" key="5">
    <source>
        <dbReference type="Pfam" id="PF04198"/>
    </source>
</evidence>
<evidence type="ECO:0000256" key="4">
    <source>
        <dbReference type="ARBA" id="ARBA00023163"/>
    </source>
</evidence>
<comment type="similarity">
    <text evidence="1">Belongs to the SorC transcriptional regulatory family.</text>
</comment>
<gene>
    <name evidence="6" type="ORF">IT882_06220</name>
</gene>
<protein>
    <submittedName>
        <fullName evidence="6">Sugar-binding transcriptional regulator</fullName>
    </submittedName>
</protein>
<reference evidence="6 7" key="1">
    <citation type="submission" date="2020-11" db="EMBL/GenBank/DDBJ databases">
        <title>Amino acid is mineralized and recycled by bacteria in oceanic microbiome.</title>
        <authorList>
            <person name="Zheng L.Y."/>
        </authorList>
    </citation>
    <scope>NUCLEOTIDE SEQUENCE [LARGE SCALE GENOMIC DNA]</scope>
    <source>
        <strain evidence="6 7">A32-1</strain>
    </source>
</reference>